<dbReference type="InterPro" id="IPR045818">
    <property type="entry name" value="GCP6_N"/>
</dbReference>
<feature type="domain" description="Gamma tubulin complex component protein N-terminal" evidence="12">
    <location>
        <begin position="362"/>
        <end position="684"/>
    </location>
</feature>
<protein>
    <recommendedName>
        <fullName evidence="6">Gamma-tubulin complex component 6</fullName>
    </recommendedName>
</protein>
<dbReference type="GO" id="GO:0043015">
    <property type="term" value="F:gamma-tubulin binding"/>
    <property type="evidence" value="ECO:0007669"/>
    <property type="project" value="InterPro"/>
</dbReference>
<feature type="region of interest" description="Disordered" evidence="10">
    <location>
        <begin position="264"/>
        <end position="285"/>
    </location>
</feature>
<proteinExistence type="inferred from homology"/>
<sequence>MSGCQGNSGSITGMLSALCDCSLSGLSWKRRALGAASRESARRSLRRRAYGALLAGLFQDGSPKPPPSALANTPAHNKILMISFDLRVSGHNEEAERLEELLGQLRDGVDSSGLSELDSVLELLVQLAGSVAPPPQSFSHDYMRRERPVERRAPLGGYLSRDMQRLEERAWSLICGEEWGVFGGICRTLSIMDAPPGTGLLGLGRRQDSEERFERETRLSLFGALQHSRTADMDVRLDLPPVPSNADLTGLSIRVPVCLDQSDDEGFQSSSNLTPDSQSETSPSPEIDVWEALRTFVPGRRRCWENIGCPPGQKEPPYLTEAGREAFDQLYRLWEGEMRNILSTQTPSPLLPLPLDCQSQLVKDVLNVLIGVSSVTFPLNEASVQFDVRPDICVSGTSPESVSRLLGELAQYGTHYLRLSRFSLSSTSQKGLVFQAFTGGLRRYLHYYRGCVLSTPASLSLLTIACHFRKLGRQLRYLSELCCVDGIGGVGRATFPVGVKLLSCLYNEAQSNCSNENHPVLLSLLKSSCEPYTRFVSDWVYSGVFRDVYKEFMIEVNEDYLTYRDKNFWTQGYTLISCDAEDCVPVFLKHIANDVYVCGKTINLLKICCPQHYIFWSDVPVPRIAVTFSLQEVEEIERDCAVYRGRMQTIARHSAISREEKAMRTEQARQELINQVRVTAAKTLERIRGHQVSQRLAEEAQKRERFEELKQQLELDQEWRSTVRRKQQEDDFSYARELRDREQRLQALEEQLERRARMDLITQYSQLSEAAARRELKAMWKVQRMKLDERRVNFLQQEQQNVQALLEKFPVGQEGPPPEISQMLQSAQLHSELSEQQNPLTESFAPSCSPAIGDTQAHNSEEIDVADFLPKPPYVTDSGGMTQALHNIGSNLLQSPQKPHPHQPHPLTSHICIGENVSESLESVPVPNIYAQASKSSFLWGQFTPEVPAGQPKASVHGHPSQSSVQLGGSSASGQIKGPIRSESNTPAQTTQERTCEAESDSQCTEKQPTGDETGTEPSAASTGSEPKQAAQEPTEEAKSCESVSQPSHCSQPEQEQSVYLLRGFHESESDSEMRNNSRDPDPTLISSLPSSDVSGHASDAHIRVGEYVSEVTPPLFTPNIHGHTSDAHIRVGEYISEVTTPLPTPNIHGHASDAHIRAGEYVSEVTSPLPTPNIHGQASDALIRIGEHVSKVITPIPTPNIHGHASDAHIGVGEHVSEVTNPLSTPNIHGHASDAHIRVGKHVSEVTNPVHIANIHGHTSDAHIRVGEHVSEMTNPIHTANIHGHASDAHIRVGEHVSEMTNPIHTANIHGHASDAHIRVGGFMSDVASSQPRWSKYGHSSDSTLKVGCAMTDAAPLYTPQSGSSFGHASDSTLTVGCVVSGVHPQPSPLPGSAYGHSSQSTLGIGCVVRGTTRPSSLYSGGYGHSSDSALGMGCMVGGVVPGSLYGGRPPFNADRTSEDAENPANHDIQAAPPSELFSLDQGLSAWALGLGLSPKESPEDRYLLSLASQYQVEQYQDSYGLMTSAPDSELLLQVTRGPNGLPVDPSLHRATDISAVQLNEMMPLPVLMKHSVTTPLITHVSMVNKAVVDYFFVELGVEKHFETLRHFLLMEDGEFALSLSDQLFEKLGSGQTPGELLTPLVLNSILNKALQYSVHGDSELAAHFTFALRYLPEIFHPHAPDSLNCLELRYKVDWPVNIVITDSCLNKYNRLFSFLLQLKHMVWSLRDVWFHLKRTALVKGAGRSAQFHQLQLYRHEMQHFVKVIQGYIANQILQVSWSEFTHKLSSANDLDAIHRTHAEYLNRAIFRGLLTEKAAPVMNIIHSIFSLILKFRGQLIAQPWELQQGEPVHPSFIAMQQSYNTFKYYSRFLFKVVTKLVDKGYQPHLEDFLLRINLNNYYKDS</sequence>
<feature type="domain" description="Gamma tubulin complex component C-terminal" evidence="11">
    <location>
        <begin position="1601"/>
        <end position="1900"/>
    </location>
</feature>
<dbReference type="GeneID" id="113066664"/>
<dbReference type="InterPro" id="IPR040457">
    <property type="entry name" value="GCP_C"/>
</dbReference>
<comment type="subcellular location">
    <subcellularLocation>
        <location evidence="1">Cytoplasm</location>
        <location evidence="1">Cytoskeleton</location>
        <location evidence="1">Microtubule organizing center</location>
        <location evidence="1">Centrosome</location>
    </subcellularLocation>
</comment>
<comment type="similarity">
    <text evidence="2">Belongs to the TUBGCP family.</text>
</comment>
<keyword evidence="14" id="KW-1185">Reference proteome</keyword>
<evidence type="ECO:0000259" key="13">
    <source>
        <dbReference type="Pfam" id="PF19340"/>
    </source>
</evidence>
<evidence type="ECO:0000313" key="15">
    <source>
        <dbReference type="RefSeq" id="XP_026094389.1"/>
    </source>
</evidence>
<dbReference type="RefSeq" id="XP_026094389.1">
    <property type="nucleotide sequence ID" value="XM_026238604.1"/>
</dbReference>
<dbReference type="FunFam" id="1.20.120.1900:FF:000004">
    <property type="entry name" value="gamma-tubulin complex component 6 isoform X1"/>
    <property type="match status" value="1"/>
</dbReference>
<keyword evidence="3" id="KW-0963">Cytoplasm</keyword>
<evidence type="ECO:0000256" key="9">
    <source>
        <dbReference type="SAM" id="Coils"/>
    </source>
</evidence>
<feature type="compositionally biased region" description="Polar residues" evidence="10">
    <location>
        <begin position="982"/>
        <end position="993"/>
    </location>
</feature>
<evidence type="ECO:0000256" key="7">
    <source>
        <dbReference type="ARBA" id="ARBA00093416"/>
    </source>
</evidence>
<feature type="region of interest" description="Disordered" evidence="10">
    <location>
        <begin position="949"/>
        <end position="1056"/>
    </location>
</feature>
<dbReference type="InterPro" id="IPR042241">
    <property type="entry name" value="GCP_C_sf"/>
</dbReference>
<keyword evidence="9" id="KW-0175">Coiled coil</keyword>
<feature type="compositionally biased region" description="Polar residues" evidence="10">
    <location>
        <begin position="1001"/>
        <end position="1026"/>
    </location>
</feature>
<feature type="compositionally biased region" description="Polar residues" evidence="10">
    <location>
        <begin position="960"/>
        <end position="974"/>
    </location>
</feature>
<feature type="domain" description="Gamma-tubulin complex component 6 N-terminal" evidence="13">
    <location>
        <begin position="37"/>
        <end position="353"/>
    </location>
</feature>
<keyword evidence="5" id="KW-0206">Cytoskeleton</keyword>
<dbReference type="Pfam" id="PF17681">
    <property type="entry name" value="GCP_N_terminal"/>
    <property type="match status" value="1"/>
</dbReference>
<dbReference type="GO" id="GO:0005874">
    <property type="term" value="C:microtubule"/>
    <property type="evidence" value="ECO:0007669"/>
    <property type="project" value="UniProtKB-KW"/>
</dbReference>
<accession>A0A6P6MCX9</accession>
<evidence type="ECO:0000256" key="3">
    <source>
        <dbReference type="ARBA" id="ARBA00022490"/>
    </source>
</evidence>
<feature type="region of interest" description="Disordered" evidence="10">
    <location>
        <begin position="1449"/>
        <end position="1472"/>
    </location>
</feature>
<evidence type="ECO:0000256" key="10">
    <source>
        <dbReference type="SAM" id="MobiDB-lite"/>
    </source>
</evidence>
<comment type="subunit">
    <text evidence="8">Component of the gamma-tubulin ring complex (gTuRC) consisting of TUBGCP2, TUBGCP3, TUBGCP4, TUBGCP5 and TUBGCP6 and gamma-tubulin TUBG1 or TUBG2. TUBGCP2, TUBGCP3, TUBGCP4, TUBGCP5 and TUBGCP6 assemble in a 5:5:2:1:1 stoichiometry; each is associated with a gamma-tubulin, thereby arranging 14 gamma-tubulins in a helical manner. Gamma-tubulin at the first position is blocked by TUBGCP3 at the last position, allowing 13 protafilaments to grow into a microtubule. The gTuRC (via TUBGCP3 and TUBGCP6) interacts with ACTB and MZT1; the interactions form a luminal bridge that stabilizes the initial structure during complex assembly. The gTuRC (via TUBGCP2) interacts with MZT2A/MZT2B and CDK5RAP2 (via CM1 motif); the interactions play a role in gTuRC activation.</text>
</comment>
<feature type="compositionally biased region" description="Polar residues" evidence="10">
    <location>
        <begin position="1042"/>
        <end position="1056"/>
    </location>
</feature>
<feature type="region of interest" description="Disordered" evidence="10">
    <location>
        <begin position="1068"/>
        <end position="1098"/>
    </location>
</feature>
<keyword evidence="4" id="KW-0493">Microtubule</keyword>
<dbReference type="Pfam" id="PF04130">
    <property type="entry name" value="GCP_C_terminal"/>
    <property type="match status" value="1"/>
</dbReference>
<dbReference type="Gene3D" id="1.20.120.1900">
    <property type="entry name" value="Gamma-tubulin complex, C-terminal domain"/>
    <property type="match status" value="1"/>
</dbReference>
<dbReference type="PANTHER" id="PTHR19302:SF70">
    <property type="entry name" value="GAMMA-TUBULIN COMPLEX COMPONENT 6"/>
    <property type="match status" value="1"/>
</dbReference>
<evidence type="ECO:0000256" key="2">
    <source>
        <dbReference type="ARBA" id="ARBA00010337"/>
    </source>
</evidence>
<dbReference type="GO" id="GO:0005813">
    <property type="term" value="C:centrosome"/>
    <property type="evidence" value="ECO:0007669"/>
    <property type="project" value="UniProtKB-SubCell"/>
</dbReference>
<evidence type="ECO:0000256" key="5">
    <source>
        <dbReference type="ARBA" id="ARBA00023212"/>
    </source>
</evidence>
<name>A0A6P6MCX9_CARAU</name>
<dbReference type="PANTHER" id="PTHR19302">
    <property type="entry name" value="GAMMA TUBULIN COMPLEX PROTEIN"/>
    <property type="match status" value="1"/>
</dbReference>
<dbReference type="GO" id="GO:0051225">
    <property type="term" value="P:spindle assembly"/>
    <property type="evidence" value="ECO:0007669"/>
    <property type="project" value="TreeGrafter"/>
</dbReference>
<dbReference type="GO" id="GO:0007020">
    <property type="term" value="P:microtubule nucleation"/>
    <property type="evidence" value="ECO:0007669"/>
    <property type="project" value="InterPro"/>
</dbReference>
<dbReference type="GO" id="GO:0000278">
    <property type="term" value="P:mitotic cell cycle"/>
    <property type="evidence" value="ECO:0007669"/>
    <property type="project" value="TreeGrafter"/>
</dbReference>
<dbReference type="InterPro" id="IPR041470">
    <property type="entry name" value="GCP_N"/>
</dbReference>
<dbReference type="GO" id="GO:0051011">
    <property type="term" value="F:microtubule minus-end binding"/>
    <property type="evidence" value="ECO:0007669"/>
    <property type="project" value="TreeGrafter"/>
</dbReference>
<dbReference type="GO" id="GO:0000930">
    <property type="term" value="C:gamma-tubulin complex"/>
    <property type="evidence" value="ECO:0007669"/>
    <property type="project" value="TreeGrafter"/>
</dbReference>
<dbReference type="InterPro" id="IPR007259">
    <property type="entry name" value="GCP"/>
</dbReference>
<dbReference type="Pfam" id="PF19340">
    <property type="entry name" value="GCP6_N"/>
    <property type="match status" value="1"/>
</dbReference>
<dbReference type="CTD" id="85378"/>
<evidence type="ECO:0000256" key="8">
    <source>
        <dbReference type="ARBA" id="ARBA00093551"/>
    </source>
</evidence>
<dbReference type="GO" id="GO:0000922">
    <property type="term" value="C:spindle pole"/>
    <property type="evidence" value="ECO:0007669"/>
    <property type="project" value="InterPro"/>
</dbReference>
<gene>
    <name evidence="15" type="primary">tubgcp6</name>
</gene>
<evidence type="ECO:0000313" key="14">
    <source>
        <dbReference type="Proteomes" id="UP000515129"/>
    </source>
</evidence>
<feature type="compositionally biased region" description="Polar residues" evidence="10">
    <location>
        <begin position="1085"/>
        <end position="1094"/>
    </location>
</feature>
<comment type="function">
    <text evidence="7">Component of the gamma-tubulin ring complex (gTuRC) which mediates microtubule nucleation. The gTuRC regulates the minus-end nucleation of alpha-beta tubulin heterodimers that grow into microtubule protafilaments, a critical step in centrosome duplication and spindle formation.</text>
</comment>
<dbReference type="GO" id="GO:0051321">
    <property type="term" value="P:meiotic cell cycle"/>
    <property type="evidence" value="ECO:0007669"/>
    <property type="project" value="TreeGrafter"/>
</dbReference>
<feature type="compositionally biased region" description="Basic and acidic residues" evidence="10">
    <location>
        <begin position="1068"/>
        <end position="1082"/>
    </location>
</feature>
<evidence type="ECO:0000259" key="11">
    <source>
        <dbReference type="Pfam" id="PF04130"/>
    </source>
</evidence>
<evidence type="ECO:0000256" key="1">
    <source>
        <dbReference type="ARBA" id="ARBA00004300"/>
    </source>
</evidence>
<feature type="coiled-coil region" evidence="9">
    <location>
        <begin position="696"/>
        <end position="758"/>
    </location>
</feature>
<evidence type="ECO:0000256" key="4">
    <source>
        <dbReference type="ARBA" id="ARBA00022701"/>
    </source>
</evidence>
<evidence type="ECO:0000259" key="12">
    <source>
        <dbReference type="Pfam" id="PF17681"/>
    </source>
</evidence>
<evidence type="ECO:0000256" key="6">
    <source>
        <dbReference type="ARBA" id="ARBA00071901"/>
    </source>
</evidence>
<feature type="compositionally biased region" description="Polar residues" evidence="10">
    <location>
        <begin position="267"/>
        <end position="284"/>
    </location>
</feature>
<dbReference type="Proteomes" id="UP000515129">
    <property type="component" value="Chromosome 50"/>
</dbReference>
<dbReference type="GO" id="GO:0031122">
    <property type="term" value="P:cytoplasmic microtubule organization"/>
    <property type="evidence" value="ECO:0007669"/>
    <property type="project" value="TreeGrafter"/>
</dbReference>
<reference evidence="15" key="1">
    <citation type="submission" date="2025-08" db="UniProtKB">
        <authorList>
            <consortium name="RefSeq"/>
        </authorList>
    </citation>
    <scope>IDENTIFICATION</scope>
    <source>
        <strain evidence="15">Wakin</strain>
        <tissue evidence="15">Muscle</tissue>
    </source>
</reference>
<organism evidence="14 15">
    <name type="scientific">Carassius auratus</name>
    <name type="common">Goldfish</name>
    <dbReference type="NCBI Taxonomy" id="7957"/>
    <lineage>
        <taxon>Eukaryota</taxon>
        <taxon>Metazoa</taxon>
        <taxon>Chordata</taxon>
        <taxon>Craniata</taxon>
        <taxon>Vertebrata</taxon>
        <taxon>Euteleostomi</taxon>
        <taxon>Actinopterygii</taxon>
        <taxon>Neopterygii</taxon>
        <taxon>Teleostei</taxon>
        <taxon>Ostariophysi</taxon>
        <taxon>Cypriniformes</taxon>
        <taxon>Cyprinidae</taxon>
        <taxon>Cyprininae</taxon>
        <taxon>Carassius</taxon>
    </lineage>
</organism>